<evidence type="ECO:0008006" key="4">
    <source>
        <dbReference type="Google" id="ProtNLM"/>
    </source>
</evidence>
<feature type="transmembrane region" description="Helical" evidence="1">
    <location>
        <begin position="14"/>
        <end position="38"/>
    </location>
</feature>
<evidence type="ECO:0000256" key="1">
    <source>
        <dbReference type="SAM" id="Phobius"/>
    </source>
</evidence>
<dbReference type="EMBL" id="BLAF01000007">
    <property type="protein sequence ID" value="GES18457.1"/>
    <property type="molecule type" value="Genomic_DNA"/>
</dbReference>
<feature type="transmembrane region" description="Helical" evidence="1">
    <location>
        <begin position="135"/>
        <end position="153"/>
    </location>
</feature>
<keyword evidence="3" id="KW-1185">Reference proteome</keyword>
<dbReference type="AlphaFoldDB" id="A0A5M3X9R7"/>
<feature type="transmembrane region" description="Helical" evidence="1">
    <location>
        <begin position="101"/>
        <end position="120"/>
    </location>
</feature>
<gene>
    <name evidence="2" type="ORF">Aple_013520</name>
</gene>
<proteinExistence type="predicted"/>
<evidence type="ECO:0000313" key="2">
    <source>
        <dbReference type="EMBL" id="GES18457.1"/>
    </source>
</evidence>
<keyword evidence="1" id="KW-0812">Transmembrane</keyword>
<accession>A0A5M3X9R7</accession>
<feature type="transmembrane region" description="Helical" evidence="1">
    <location>
        <begin position="76"/>
        <end position="94"/>
    </location>
</feature>
<protein>
    <recommendedName>
        <fullName evidence="4">DUF2306 domain-containing protein</fullName>
    </recommendedName>
</protein>
<name>A0A5M3X9R7_9ACTN</name>
<feature type="transmembrane region" description="Helical" evidence="1">
    <location>
        <begin position="50"/>
        <end position="70"/>
    </location>
</feature>
<keyword evidence="1" id="KW-0472">Membrane</keyword>
<keyword evidence="1" id="KW-1133">Transmembrane helix</keyword>
<evidence type="ECO:0000313" key="3">
    <source>
        <dbReference type="Proteomes" id="UP000377595"/>
    </source>
</evidence>
<dbReference type="Proteomes" id="UP000377595">
    <property type="component" value="Unassembled WGS sequence"/>
</dbReference>
<sequence>MNILGLPVPDVGPAFLAALAVHVVAGLTCVLAGATAAFSRKGGRTHIRYGRIYLWGLGALFVSMTVMSAIRWRENAPLFALGCAAMTAALTGYLNRRNRPALHIAGMGLSYVALLTGFYVDNGPHLPLWNRLPPLALWLLPALIGAPIIIRAIRLGLSDMRRISPNSGIDGNRIR</sequence>
<organism evidence="2 3">
    <name type="scientific">Acrocarpospora pleiomorpha</name>
    <dbReference type="NCBI Taxonomy" id="90975"/>
    <lineage>
        <taxon>Bacteria</taxon>
        <taxon>Bacillati</taxon>
        <taxon>Actinomycetota</taxon>
        <taxon>Actinomycetes</taxon>
        <taxon>Streptosporangiales</taxon>
        <taxon>Streptosporangiaceae</taxon>
        <taxon>Acrocarpospora</taxon>
    </lineage>
</organism>
<comment type="caution">
    <text evidence="2">The sequence shown here is derived from an EMBL/GenBank/DDBJ whole genome shotgun (WGS) entry which is preliminary data.</text>
</comment>
<reference evidence="2 3" key="1">
    <citation type="submission" date="2019-10" db="EMBL/GenBank/DDBJ databases">
        <title>Whole genome shotgun sequence of Acrocarpospora pleiomorpha NBRC 16267.</title>
        <authorList>
            <person name="Ichikawa N."/>
            <person name="Kimura A."/>
            <person name="Kitahashi Y."/>
            <person name="Komaki H."/>
            <person name="Oguchi A."/>
        </authorList>
    </citation>
    <scope>NUCLEOTIDE SEQUENCE [LARGE SCALE GENOMIC DNA]</scope>
    <source>
        <strain evidence="2 3">NBRC 16267</strain>
    </source>
</reference>